<accession>A0A7S3JNS5</accession>
<dbReference type="InterPro" id="IPR003347">
    <property type="entry name" value="JmjC_dom"/>
</dbReference>
<sequence>MRGHRRRSLLGKRKRCVSESWLYTMHSKEAAELQLNSFDGLRSWLGVGSGDSSIKDFLQFHWRKHCVVVKGAGRKVNKLVPRSIKRLCEESSSEAIQIWLQTKSKLETLETTDAASATRLHRAGLVLYCRAPERTEEVLIGSMIRDTDFGLPQAADLDSDEPHHFAAWGEVECFLSHKDHVTDFHYDFQENFTLQIRGTKRWTLRPTRHRHPLRARSTHFVDTPGVAEDQAKAVSFFETRNETIDQHEYSVILKPGDGLYFPAGFEHRVETLSGDNLSINISLLAPTVADLIAGSLRHALLRNEDTRKRICSHDELIGAFRIAQRALRRISQSLIDTGDNRAIIPVLNQSNIYILTDRPPSSGKKNLPAYFKINILASLLPQHAIEHTFHKNGKHRHSRTNLSTSPEFSSHLQQQRWAIFCLLHGSSETLQPTLRTKLFMPALLYDYFFFTVLPKAAASSSFLIQRRLDRMEANPTVNAQHWHIFCEWLFSLGYFLPATDSN</sequence>
<dbReference type="EMBL" id="HBIJ01001304">
    <property type="protein sequence ID" value="CAE0360240.1"/>
    <property type="molecule type" value="Transcribed_RNA"/>
</dbReference>
<feature type="domain" description="JmjC" evidence="1">
    <location>
        <begin position="140"/>
        <end position="300"/>
    </location>
</feature>
<evidence type="ECO:0000259" key="1">
    <source>
        <dbReference type="PROSITE" id="PS51184"/>
    </source>
</evidence>
<reference evidence="2" key="1">
    <citation type="submission" date="2021-01" db="EMBL/GenBank/DDBJ databases">
        <authorList>
            <person name="Corre E."/>
            <person name="Pelletier E."/>
            <person name="Niang G."/>
            <person name="Scheremetjew M."/>
            <person name="Finn R."/>
            <person name="Kale V."/>
            <person name="Holt S."/>
            <person name="Cochrane G."/>
            <person name="Meng A."/>
            <person name="Brown T."/>
            <person name="Cohen L."/>
        </authorList>
    </citation>
    <scope>NUCLEOTIDE SEQUENCE</scope>
    <source>
        <strain evidence="2">CCMP1510</strain>
    </source>
</reference>
<dbReference type="SUPFAM" id="SSF51197">
    <property type="entry name" value="Clavaminate synthase-like"/>
    <property type="match status" value="1"/>
</dbReference>
<dbReference type="PANTHER" id="PTHR12461">
    <property type="entry name" value="HYPOXIA-INDUCIBLE FACTOR 1 ALPHA INHIBITOR-RELATED"/>
    <property type="match status" value="1"/>
</dbReference>
<protein>
    <recommendedName>
        <fullName evidence="1">JmjC domain-containing protein</fullName>
    </recommendedName>
</protein>
<dbReference type="AlphaFoldDB" id="A0A7S3JNS5"/>
<organism evidence="2">
    <name type="scientific">Aureoumbra lagunensis</name>
    <dbReference type="NCBI Taxonomy" id="44058"/>
    <lineage>
        <taxon>Eukaryota</taxon>
        <taxon>Sar</taxon>
        <taxon>Stramenopiles</taxon>
        <taxon>Ochrophyta</taxon>
        <taxon>Pelagophyceae</taxon>
        <taxon>Pelagomonadales</taxon>
        <taxon>Aureoumbra</taxon>
    </lineage>
</organism>
<proteinExistence type="predicted"/>
<name>A0A7S3JNS5_9STRA</name>
<dbReference type="Gene3D" id="2.60.120.650">
    <property type="entry name" value="Cupin"/>
    <property type="match status" value="1"/>
</dbReference>
<dbReference type="PROSITE" id="PS51184">
    <property type="entry name" value="JMJC"/>
    <property type="match status" value="1"/>
</dbReference>
<dbReference type="Pfam" id="PF13621">
    <property type="entry name" value="Cupin_8"/>
    <property type="match status" value="1"/>
</dbReference>
<dbReference type="InterPro" id="IPR041667">
    <property type="entry name" value="Cupin_8"/>
</dbReference>
<evidence type="ECO:0000313" key="2">
    <source>
        <dbReference type="EMBL" id="CAE0360240.1"/>
    </source>
</evidence>
<dbReference type="PANTHER" id="PTHR12461:SF105">
    <property type="entry name" value="HYPOXIA-INDUCIBLE FACTOR 1-ALPHA INHIBITOR"/>
    <property type="match status" value="1"/>
</dbReference>
<gene>
    <name evidence="2" type="ORF">ALAG00032_LOCUS970</name>
</gene>